<dbReference type="Proteomes" id="UP000261340">
    <property type="component" value="Unplaced"/>
</dbReference>
<feature type="compositionally biased region" description="Basic and acidic residues" evidence="11">
    <location>
        <begin position="67"/>
        <end position="77"/>
    </location>
</feature>
<sequence length="762" mass="86851">MEKFGMSFGGGGPSRKELLDTVESQKKQLVQYQTRFKDVVRAYKSLLKEKEALEASLKVLSVTQDLDLSRQDRKRLDATTTPELPEDGCSLHSEDSVDTAASLDMVSETTRGDQSEEDPAEPGGRLVASEPDGGSESGSVGLGQQQAAPPPGVEADRRVAQLKSQLSTLTSSLATVTQEKSRMEASFQADKRQLKQEVEELQERLVTMTTQHEAELHTLQQQLAESRARIITQQHEREQEQGDHAQQLRELQRLLQAERDQRQDVELRLQDTSTALLVTSQAMDRGAVSEALLNQVKEERDELKRRLQVAEEDQRKPDPRVEELQRELTELKSRVQEQVQLETRKVRAEPRAQSAEARVAVLEQRVSELSELLGSCEKARQRDQQAAQRLRERVLQLDTENKTLAIAASSRTTCDLGPDELLDVGTLREKLQKVKKLLLLAAQRNPDQNIQDLDVEAEPGADAATVLVYQQELRQVKDEFERYKLRAQVVLKNKNAKDGCQARELEEVRDQLAELREKYINLRVQSDEAEACHRQQLDERQQQVAALHQAHRQEAERLEALHRDELLRLEAELHKQRERTMALLDEKDRELERLRAAAAAATLAWSNRADTTPADPQEDSIDTEADIVSQALRRATPTESTLLLYAEQLARKEVEVGALRRQKNRLEEDIRQLQAQLITNGERHDEEVAALRDRLEKLIRDQSREGANLEYLKNIVYRFLTLQDTSGRQQTLTAILTILHFSPQEKHDVMRLQGSTWWVGRR</sequence>
<feature type="coiled-coil region" evidence="10">
    <location>
        <begin position="293"/>
        <end position="400"/>
    </location>
</feature>
<keyword evidence="5 10" id="KW-0175">Coiled coil</keyword>
<evidence type="ECO:0000256" key="7">
    <source>
        <dbReference type="ARBA" id="ARBA00055375"/>
    </source>
</evidence>
<evidence type="ECO:0000256" key="3">
    <source>
        <dbReference type="ARBA" id="ARBA00022490"/>
    </source>
</evidence>
<comment type="subcellular location">
    <subcellularLocation>
        <location evidence="2">Cytoplasm</location>
    </subcellularLocation>
    <subcellularLocation>
        <location evidence="1">Golgi apparatus membrane</location>
        <topology evidence="1">Peripheral membrane protein</topology>
    </subcellularLocation>
</comment>
<evidence type="ECO:0000256" key="8">
    <source>
        <dbReference type="ARBA" id="ARBA00073150"/>
    </source>
</evidence>
<evidence type="ECO:0000313" key="14">
    <source>
        <dbReference type="Proteomes" id="UP000261340"/>
    </source>
</evidence>
<evidence type="ECO:0000256" key="6">
    <source>
        <dbReference type="ARBA" id="ARBA00023136"/>
    </source>
</evidence>
<evidence type="ECO:0000256" key="9">
    <source>
        <dbReference type="ARBA" id="ARBA00076300"/>
    </source>
</evidence>
<reference evidence="13" key="2">
    <citation type="submission" date="2025-09" db="UniProtKB">
        <authorList>
            <consortium name="Ensembl"/>
        </authorList>
    </citation>
    <scope>IDENTIFICATION</scope>
</reference>
<keyword evidence="3" id="KW-0963">Cytoplasm</keyword>
<dbReference type="PANTHER" id="PTHR23157">
    <property type="entry name" value="GRIP AND COILED-COIL DOMAIN-CONTAINING PROTEIN 1"/>
    <property type="match status" value="1"/>
</dbReference>
<feature type="region of interest" description="Disordered" evidence="11">
    <location>
        <begin position="64"/>
        <end position="155"/>
    </location>
</feature>
<dbReference type="InterPro" id="IPR000237">
    <property type="entry name" value="GRIP_dom"/>
</dbReference>
<dbReference type="OMA" id="AEMQAIN"/>
<feature type="coiled-coil region" evidence="10">
    <location>
        <begin position="649"/>
        <end position="701"/>
    </location>
</feature>
<feature type="coiled-coil region" evidence="10">
    <location>
        <begin position="15"/>
        <end position="63"/>
    </location>
</feature>
<feature type="coiled-coil region" evidence="10">
    <location>
        <begin position="159"/>
        <end position="268"/>
    </location>
</feature>
<dbReference type="PANTHER" id="PTHR23157:SF25">
    <property type="entry name" value="GRIP AND COILED-COIL DOMAIN-CONTAINING PROTEIN 1"/>
    <property type="match status" value="1"/>
</dbReference>
<dbReference type="Gene3D" id="1.10.220.60">
    <property type="entry name" value="GRIP domain"/>
    <property type="match status" value="1"/>
</dbReference>
<dbReference type="SMART" id="SM00755">
    <property type="entry name" value="Grip"/>
    <property type="match status" value="1"/>
</dbReference>
<dbReference type="AlphaFoldDB" id="A0A3Q0RA32"/>
<evidence type="ECO:0000256" key="1">
    <source>
        <dbReference type="ARBA" id="ARBA00004395"/>
    </source>
</evidence>
<feature type="coiled-coil region" evidence="10">
    <location>
        <begin position="466"/>
        <end position="604"/>
    </location>
</feature>
<dbReference type="GeneTree" id="ENSGT00940000153772"/>
<protein>
    <recommendedName>
        <fullName evidence="8">GRIP and coiled-coil domain-containing protein 1</fullName>
    </recommendedName>
    <alternativeName>
        <fullName evidence="9">Golgi coiled-coil protein 1</fullName>
    </alternativeName>
</protein>
<dbReference type="STRING" id="61819.ENSACIP00000007441"/>
<evidence type="ECO:0000256" key="2">
    <source>
        <dbReference type="ARBA" id="ARBA00004496"/>
    </source>
</evidence>
<reference evidence="13" key="1">
    <citation type="submission" date="2025-08" db="UniProtKB">
        <authorList>
            <consortium name="Ensembl"/>
        </authorList>
    </citation>
    <scope>IDENTIFICATION</scope>
</reference>
<dbReference type="InterPro" id="IPR051952">
    <property type="entry name" value="Golgi-autophagy_related"/>
</dbReference>
<name>A0A3Q0RA32_AMPCI</name>
<dbReference type="GO" id="GO:0000139">
    <property type="term" value="C:Golgi membrane"/>
    <property type="evidence" value="ECO:0007669"/>
    <property type="project" value="UniProtKB-SubCell"/>
</dbReference>
<evidence type="ECO:0000256" key="4">
    <source>
        <dbReference type="ARBA" id="ARBA00023034"/>
    </source>
</evidence>
<dbReference type="FunFam" id="1.10.220.60:FF:000005">
    <property type="entry name" value="GRIP and coiled-coil domain-containing protein 1"/>
    <property type="match status" value="1"/>
</dbReference>
<evidence type="ECO:0000256" key="10">
    <source>
        <dbReference type="SAM" id="Coils"/>
    </source>
</evidence>
<evidence type="ECO:0000259" key="12">
    <source>
        <dbReference type="PROSITE" id="PS50913"/>
    </source>
</evidence>
<organism evidence="13 14">
    <name type="scientific">Amphilophus citrinellus</name>
    <name type="common">Midas cichlid</name>
    <name type="synonym">Cichlasoma citrinellum</name>
    <dbReference type="NCBI Taxonomy" id="61819"/>
    <lineage>
        <taxon>Eukaryota</taxon>
        <taxon>Metazoa</taxon>
        <taxon>Chordata</taxon>
        <taxon>Craniata</taxon>
        <taxon>Vertebrata</taxon>
        <taxon>Euteleostomi</taxon>
        <taxon>Actinopterygii</taxon>
        <taxon>Neopterygii</taxon>
        <taxon>Teleostei</taxon>
        <taxon>Neoteleostei</taxon>
        <taxon>Acanthomorphata</taxon>
        <taxon>Ovalentaria</taxon>
        <taxon>Cichlomorphae</taxon>
        <taxon>Cichliformes</taxon>
        <taxon>Cichlidae</taxon>
        <taxon>New World cichlids</taxon>
        <taxon>Cichlasomatinae</taxon>
        <taxon>Heroini</taxon>
        <taxon>Amphilophus</taxon>
    </lineage>
</organism>
<feature type="domain" description="GRIP" evidence="12">
    <location>
        <begin position="702"/>
        <end position="752"/>
    </location>
</feature>
<accession>A0A3Q0RA32</accession>
<keyword evidence="4" id="KW-0333">Golgi apparatus</keyword>
<evidence type="ECO:0000256" key="11">
    <source>
        <dbReference type="SAM" id="MobiDB-lite"/>
    </source>
</evidence>
<keyword evidence="6" id="KW-0472">Membrane</keyword>
<dbReference type="Ensembl" id="ENSACIT00000007658.1">
    <property type="protein sequence ID" value="ENSACIP00000007441.1"/>
    <property type="gene ID" value="ENSACIG00000005829.1"/>
</dbReference>
<keyword evidence="14" id="KW-1185">Reference proteome</keyword>
<dbReference type="Pfam" id="PF01465">
    <property type="entry name" value="GRIP"/>
    <property type="match status" value="1"/>
</dbReference>
<proteinExistence type="predicted"/>
<dbReference type="PROSITE" id="PS50913">
    <property type="entry name" value="GRIP"/>
    <property type="match status" value="1"/>
</dbReference>
<evidence type="ECO:0000256" key="5">
    <source>
        <dbReference type="ARBA" id="ARBA00023054"/>
    </source>
</evidence>
<evidence type="ECO:0000313" key="13">
    <source>
        <dbReference type="Ensembl" id="ENSACIP00000007441.1"/>
    </source>
</evidence>
<comment type="function">
    <text evidence="7">Probably involved in maintaining Golgi structure.</text>
</comment>